<dbReference type="SUPFAM" id="SSF47240">
    <property type="entry name" value="Ferritin-like"/>
    <property type="match status" value="1"/>
</dbReference>
<dbReference type="GO" id="GO:0046872">
    <property type="term" value="F:metal ion binding"/>
    <property type="evidence" value="ECO:0007669"/>
    <property type="project" value="InterPro"/>
</dbReference>
<dbReference type="PANTHER" id="PTHR33531">
    <property type="entry name" value="RUBRERYTHRIN SUBFAMILY"/>
    <property type="match status" value="1"/>
</dbReference>
<dbReference type="RefSeq" id="WP_244297497.1">
    <property type="nucleotide sequence ID" value="NZ_OBML01000005.1"/>
</dbReference>
<dbReference type="PANTHER" id="PTHR33531:SF7">
    <property type="entry name" value="HYPOTHETICAL MEMBRANE PROTEIN, CONSERVED"/>
    <property type="match status" value="1"/>
</dbReference>
<evidence type="ECO:0000313" key="2">
    <source>
        <dbReference type="EMBL" id="SOC07145.1"/>
    </source>
</evidence>
<dbReference type="InterPro" id="IPR009078">
    <property type="entry name" value="Ferritin-like_SF"/>
</dbReference>
<dbReference type="Pfam" id="PF02915">
    <property type="entry name" value="Rubrerythrin"/>
    <property type="match status" value="1"/>
</dbReference>
<dbReference type="Proteomes" id="UP000219331">
    <property type="component" value="Unassembled WGS sequence"/>
</dbReference>
<dbReference type="EMBL" id="OBML01000005">
    <property type="protein sequence ID" value="SOC07145.1"/>
    <property type="molecule type" value="Genomic_DNA"/>
</dbReference>
<dbReference type="AlphaFoldDB" id="A0A285SHK8"/>
<dbReference type="InterPro" id="IPR003251">
    <property type="entry name" value="Rr_diiron-bd_dom"/>
</dbReference>
<keyword evidence="3" id="KW-1185">Reference proteome</keyword>
<dbReference type="GO" id="GO:0016491">
    <property type="term" value="F:oxidoreductase activity"/>
    <property type="evidence" value="ECO:0007669"/>
    <property type="project" value="InterPro"/>
</dbReference>
<sequence length="285" mass="32317">MLLRSEPFAEVKTMEELLAIAYHMEQEACDNYADLAKRMQREGRADLVPVFEQLAQEEAQHLHNVVNWSERINGARPDLADLQWEPADTFDDEGASSIAPELMGAYRSFSMAVRNEERAFLFWTYIAAQTDRDDLRLAAEQMAREELGHLTTLRAERRRAFHAERAQKTHSRTIPLPELELRFSDLLQSLAARQQGRDSSNLGTAIEAARERAAMLAGGQFDLSPLLRNGVSPDVFGRVVPLCELLLDCYLDYAERLPREVERTRAQAFAGQLVACRSALREALQ</sequence>
<dbReference type="CDD" id="cd01045">
    <property type="entry name" value="Ferritin_like_AB"/>
    <property type="match status" value="1"/>
</dbReference>
<protein>
    <submittedName>
        <fullName evidence="2">Rubrerythrin</fullName>
    </submittedName>
</protein>
<reference evidence="2 3" key="1">
    <citation type="submission" date="2017-08" db="EMBL/GenBank/DDBJ databases">
        <authorList>
            <person name="de Groot N.N."/>
        </authorList>
    </citation>
    <scope>NUCLEOTIDE SEQUENCE [LARGE SCALE GENOMIC DNA]</scope>
    <source>
        <strain evidence="2 3">USBA 352</strain>
    </source>
</reference>
<dbReference type="STRING" id="538381.GCA_001696535_01988"/>
<evidence type="ECO:0000259" key="1">
    <source>
        <dbReference type="Pfam" id="PF02915"/>
    </source>
</evidence>
<dbReference type="InterPro" id="IPR012347">
    <property type="entry name" value="Ferritin-like"/>
</dbReference>
<feature type="domain" description="Rubrerythrin diiron-binding" evidence="1">
    <location>
        <begin position="16"/>
        <end position="76"/>
    </location>
</feature>
<evidence type="ECO:0000313" key="3">
    <source>
        <dbReference type="Proteomes" id="UP000219331"/>
    </source>
</evidence>
<dbReference type="Gene3D" id="1.20.1260.10">
    <property type="match status" value="1"/>
</dbReference>
<gene>
    <name evidence="2" type="ORF">SAMN05421512_105303</name>
</gene>
<proteinExistence type="predicted"/>
<organism evidence="2 3">
    <name type="scientific">Stappia indica</name>
    <dbReference type="NCBI Taxonomy" id="538381"/>
    <lineage>
        <taxon>Bacteria</taxon>
        <taxon>Pseudomonadati</taxon>
        <taxon>Pseudomonadota</taxon>
        <taxon>Alphaproteobacteria</taxon>
        <taxon>Hyphomicrobiales</taxon>
        <taxon>Stappiaceae</taxon>
        <taxon>Stappia</taxon>
    </lineage>
</organism>
<name>A0A285SHK8_9HYPH</name>
<accession>A0A285SHK8</accession>